<sequence>MATNGPDATGNKAVVVLGAQWGDEGKGKLVDILTQQADLVARCQGGNNAGHTIVVDGVKFDFHMLPSGLLGAPSTVSLVGSGVVLHLPSFFEEVKKTESKGVSCANRLFVSDRCHLVFDLHQIVDGLKEGELASHKQEIGTTKKGIGPAYSSKASRGGVRVHHLIAPDFAEFESRFRQMAANKKRRYGDFPYDVDAEVERYRQYRDLIRPYVVDSVTYVHKALQEGKRVLVEGANAVMLDIDFGTFPYVTSSNTTIGGVCTGLGLPPKSIGKVIGVVKAYTTRVGAGPFPTEQLNEVGEHLQTVGAEFGVTTGRKRRCGWLDAAVLRWSHMINGYDSINLTKLDILDGLPTLRIGIAYKHRATGQVYETFPADLHLLEECDVIYEELPGWKESIGGCKSWDALPENARKYVERIEQLVGVNVEYIGVGVSRDSMITKSV</sequence>
<keyword evidence="5 10" id="KW-0547">Nucleotide-binding</keyword>
<dbReference type="GO" id="GO:0071276">
    <property type="term" value="P:cellular response to cadmium ion"/>
    <property type="evidence" value="ECO:0007669"/>
    <property type="project" value="EnsemblFungi"/>
</dbReference>
<comment type="function">
    <text evidence="1">Plays an important role in the de novo pathway and in the salvage pathway of purine nucleotide biosynthesis. Catalyzes the first committed step in the biosynthesis of AMP from IMP.</text>
</comment>
<feature type="binding site" evidence="10">
    <location>
        <position position="142"/>
    </location>
    <ligand>
        <name>IMP</name>
        <dbReference type="ChEBI" id="CHEBI:58053"/>
    </ligand>
</feature>
<dbReference type="GO" id="GO:0046040">
    <property type="term" value="P:IMP metabolic process"/>
    <property type="evidence" value="ECO:0007669"/>
    <property type="project" value="TreeGrafter"/>
</dbReference>
<dbReference type="PROSITE" id="PS00513">
    <property type="entry name" value="ADENYLOSUCCIN_SYN_2"/>
    <property type="match status" value="1"/>
</dbReference>
<dbReference type="AlphaFoldDB" id="A0A139AVD1"/>
<comment type="pathway">
    <text evidence="10 12">Purine metabolism; AMP biosynthesis via de novo pathway; AMP from IMP: step 1/2.</text>
</comment>
<evidence type="ECO:0000256" key="2">
    <source>
        <dbReference type="ARBA" id="ARBA00011738"/>
    </source>
</evidence>
<comment type="similarity">
    <text evidence="10 12">Belongs to the adenylosuccinate synthetase family.</text>
</comment>
<comment type="catalytic activity">
    <reaction evidence="9 10 12">
        <text>IMP + L-aspartate + GTP = N(6)-(1,2-dicarboxyethyl)-AMP + GDP + phosphate + 2 H(+)</text>
        <dbReference type="Rhea" id="RHEA:15753"/>
        <dbReference type="ChEBI" id="CHEBI:15378"/>
        <dbReference type="ChEBI" id="CHEBI:29991"/>
        <dbReference type="ChEBI" id="CHEBI:37565"/>
        <dbReference type="ChEBI" id="CHEBI:43474"/>
        <dbReference type="ChEBI" id="CHEBI:57567"/>
        <dbReference type="ChEBI" id="CHEBI:58053"/>
        <dbReference type="ChEBI" id="CHEBI:58189"/>
        <dbReference type="EC" id="6.3.4.4"/>
    </reaction>
</comment>
<dbReference type="GO" id="GO:0019002">
    <property type="term" value="F:GMP binding"/>
    <property type="evidence" value="ECO:0007669"/>
    <property type="project" value="EnsemblFungi"/>
</dbReference>
<evidence type="ECO:0000256" key="9">
    <source>
        <dbReference type="ARBA" id="ARBA00050432"/>
    </source>
</evidence>
<keyword evidence="10" id="KW-0963">Cytoplasm</keyword>
<dbReference type="GO" id="GO:0005737">
    <property type="term" value="C:cytoplasm"/>
    <property type="evidence" value="ECO:0007669"/>
    <property type="project" value="UniProtKB-SubCell"/>
</dbReference>
<dbReference type="GO" id="GO:0044208">
    <property type="term" value="P:'de novo' AMP biosynthetic process"/>
    <property type="evidence" value="ECO:0007669"/>
    <property type="project" value="UniProtKB-UniRule"/>
</dbReference>
<dbReference type="SMART" id="SM00788">
    <property type="entry name" value="Adenylsucc_synt"/>
    <property type="match status" value="1"/>
</dbReference>
<feature type="binding site" evidence="10">
    <location>
        <begin position="342"/>
        <end position="344"/>
    </location>
    <ligand>
        <name>GTP</name>
        <dbReference type="ChEBI" id="CHEBI:37565"/>
    </ligand>
</feature>
<feature type="binding site" evidence="10">
    <location>
        <position position="314"/>
    </location>
    <ligand>
        <name>IMP</name>
        <dbReference type="ChEBI" id="CHEBI:58053"/>
    </ligand>
</feature>
<dbReference type="PROSITE" id="PS01266">
    <property type="entry name" value="ADENYLOSUCCIN_SYN_1"/>
    <property type="match status" value="1"/>
</dbReference>
<dbReference type="NCBIfam" id="TIGR00184">
    <property type="entry name" value="purA"/>
    <property type="match status" value="1"/>
</dbReference>
<dbReference type="Gene3D" id="3.90.170.10">
    <property type="entry name" value="Adenylosuccinate Synthetase, subunit A, domain 3"/>
    <property type="match status" value="1"/>
</dbReference>
<dbReference type="PANTHER" id="PTHR11846:SF0">
    <property type="entry name" value="ADENYLOSUCCINATE SYNTHETASE"/>
    <property type="match status" value="1"/>
</dbReference>
<evidence type="ECO:0000256" key="11">
    <source>
        <dbReference type="PROSITE-ProRule" id="PRU10134"/>
    </source>
</evidence>
<dbReference type="NCBIfam" id="NF002223">
    <property type="entry name" value="PRK01117.1"/>
    <property type="match status" value="1"/>
</dbReference>
<dbReference type="SUPFAM" id="SSF52540">
    <property type="entry name" value="P-loop containing nucleoside triphosphate hydrolases"/>
    <property type="match status" value="1"/>
</dbReference>
<dbReference type="UniPathway" id="UPA00075">
    <property type="reaction ID" value="UER00335"/>
</dbReference>
<protein>
    <recommendedName>
        <fullName evidence="10 12">Adenylosuccinate synthetase</fullName>
        <shortName evidence="10">AMPSase</shortName>
        <shortName evidence="10">AdSS</shortName>
        <ecNumber evidence="10 12">6.3.4.4</ecNumber>
    </recommendedName>
    <alternativeName>
        <fullName evidence="10">IMP--aspartate ligase</fullName>
    </alternativeName>
</protein>
<dbReference type="EMBL" id="KQ965734">
    <property type="protein sequence ID" value="KXS20690.1"/>
    <property type="molecule type" value="Genomic_DNA"/>
</dbReference>
<dbReference type="InterPro" id="IPR042111">
    <property type="entry name" value="Adenylosuccinate_synth_dom3"/>
</dbReference>
<proteinExistence type="inferred from homology"/>
<evidence type="ECO:0000256" key="8">
    <source>
        <dbReference type="ARBA" id="ARBA00023134"/>
    </source>
</evidence>
<feature type="binding site" evidence="10">
    <location>
        <begin position="23"/>
        <end position="26"/>
    </location>
    <ligand>
        <name>IMP</name>
        <dbReference type="ChEBI" id="CHEBI:58053"/>
    </ligand>
</feature>
<evidence type="ECO:0000256" key="1">
    <source>
        <dbReference type="ARBA" id="ARBA00003779"/>
    </source>
</evidence>
<reference evidence="13 14" key="1">
    <citation type="journal article" date="2015" name="Genome Biol. Evol.">
        <title>Phylogenomic analyses indicate that early fungi evolved digesting cell walls of algal ancestors of land plants.</title>
        <authorList>
            <person name="Chang Y."/>
            <person name="Wang S."/>
            <person name="Sekimoto S."/>
            <person name="Aerts A.L."/>
            <person name="Choi C."/>
            <person name="Clum A."/>
            <person name="LaButti K.M."/>
            <person name="Lindquist E.A."/>
            <person name="Yee Ngan C."/>
            <person name="Ohm R.A."/>
            <person name="Salamov A.A."/>
            <person name="Grigoriev I.V."/>
            <person name="Spatafora J.W."/>
            <person name="Berbee M.L."/>
        </authorList>
    </citation>
    <scope>NUCLEOTIDE SEQUENCE [LARGE SCALE GENOMIC DNA]</scope>
    <source>
        <strain evidence="13 14">JEL478</strain>
    </source>
</reference>
<dbReference type="FunFam" id="3.90.170.10:FF:000001">
    <property type="entry name" value="Adenylosuccinate synthetase"/>
    <property type="match status" value="1"/>
</dbReference>
<dbReference type="EC" id="6.3.4.4" evidence="10 12"/>
<feature type="binding site" evidence="10">
    <location>
        <position position="23"/>
    </location>
    <ligand>
        <name>Mg(2+)</name>
        <dbReference type="ChEBI" id="CHEBI:18420"/>
    </ligand>
</feature>
<dbReference type="GO" id="GO:0005525">
    <property type="term" value="F:GTP binding"/>
    <property type="evidence" value="ECO:0007669"/>
    <property type="project" value="UniProtKB-UniRule"/>
</dbReference>
<dbReference type="HAMAP" id="MF_00011">
    <property type="entry name" value="Adenylosucc_synth"/>
    <property type="match status" value="1"/>
</dbReference>
<feature type="active site" evidence="11">
    <location>
        <position position="153"/>
    </location>
</feature>
<keyword evidence="7 10" id="KW-0460">Magnesium</keyword>
<feature type="binding site" evidence="10">
    <location>
        <position position="250"/>
    </location>
    <ligand>
        <name>IMP</name>
        <dbReference type="ChEBI" id="CHEBI:58053"/>
    </ligand>
</feature>
<dbReference type="CDD" id="cd03108">
    <property type="entry name" value="AdSS"/>
    <property type="match status" value="1"/>
</dbReference>
<feature type="binding site" evidence="10">
    <location>
        <begin position="22"/>
        <end position="28"/>
    </location>
    <ligand>
        <name>GTP</name>
        <dbReference type="ChEBI" id="CHEBI:37565"/>
    </ligand>
</feature>
<evidence type="ECO:0000256" key="10">
    <source>
        <dbReference type="HAMAP-Rule" id="MF_03125"/>
    </source>
</evidence>
<dbReference type="Pfam" id="PF00709">
    <property type="entry name" value="Adenylsucc_synt"/>
    <property type="match status" value="1"/>
</dbReference>
<dbReference type="PANTHER" id="PTHR11846">
    <property type="entry name" value="ADENYLOSUCCINATE SYNTHETASE"/>
    <property type="match status" value="1"/>
</dbReference>
<keyword evidence="6 10" id="KW-0658">Purine biosynthesis</keyword>
<name>A0A139AVD1_GONPJ</name>
<feature type="binding site" evidence="10">
    <location>
        <begin position="48"/>
        <end position="51"/>
    </location>
    <ligand>
        <name>IMP</name>
        <dbReference type="ChEBI" id="CHEBI:58053"/>
    </ligand>
</feature>
<evidence type="ECO:0000256" key="7">
    <source>
        <dbReference type="ARBA" id="ARBA00022842"/>
    </source>
</evidence>
<dbReference type="GO" id="GO:0000287">
    <property type="term" value="F:magnesium ion binding"/>
    <property type="evidence" value="ECO:0007669"/>
    <property type="project" value="UniProtKB-UniRule"/>
</dbReference>
<evidence type="ECO:0000256" key="5">
    <source>
        <dbReference type="ARBA" id="ARBA00022741"/>
    </source>
</evidence>
<dbReference type="InterPro" id="IPR033128">
    <property type="entry name" value="Adenylosuccin_syn_Lys_AS"/>
</dbReference>
<dbReference type="STRING" id="1344416.A0A139AVD1"/>
<comment type="subcellular location">
    <subcellularLocation>
        <location evidence="10">Cytoplasm</location>
    </subcellularLocation>
</comment>
<feature type="binding site" evidence="10">
    <location>
        <position position="235"/>
    </location>
    <ligand>
        <name>IMP</name>
        <dbReference type="ChEBI" id="CHEBI:58053"/>
    </ligand>
</feature>
<feature type="binding site" evidence="10">
    <location>
        <position position="156"/>
    </location>
    <ligand>
        <name>IMP</name>
        <dbReference type="ChEBI" id="CHEBI:58053"/>
        <note>ligand shared between dimeric partners</note>
    </ligand>
</feature>
<evidence type="ECO:0000256" key="4">
    <source>
        <dbReference type="ARBA" id="ARBA00022723"/>
    </source>
</evidence>
<dbReference type="GO" id="GO:0004019">
    <property type="term" value="F:adenylosuccinate synthase activity"/>
    <property type="evidence" value="ECO:0007669"/>
    <property type="project" value="UniProtKB-UniRule"/>
</dbReference>
<organism evidence="13 14">
    <name type="scientific">Gonapodya prolifera (strain JEL478)</name>
    <name type="common">Monoblepharis prolifera</name>
    <dbReference type="NCBI Taxonomy" id="1344416"/>
    <lineage>
        <taxon>Eukaryota</taxon>
        <taxon>Fungi</taxon>
        <taxon>Fungi incertae sedis</taxon>
        <taxon>Chytridiomycota</taxon>
        <taxon>Chytridiomycota incertae sedis</taxon>
        <taxon>Monoblepharidomycetes</taxon>
        <taxon>Monoblepharidales</taxon>
        <taxon>Gonapodyaceae</taxon>
        <taxon>Gonapodya</taxon>
    </lineage>
</organism>
<keyword evidence="14" id="KW-1185">Reference proteome</keyword>
<keyword evidence="4 10" id="KW-0479">Metal-binding</keyword>
<evidence type="ECO:0000256" key="6">
    <source>
        <dbReference type="ARBA" id="ARBA00022755"/>
    </source>
</evidence>
<dbReference type="FunFam" id="1.10.300.10:FF:000002">
    <property type="entry name" value="Adenylosuccinate synthetase, chloroplastic"/>
    <property type="match status" value="1"/>
</dbReference>
<comment type="subunit">
    <text evidence="2 10">Homodimer.</text>
</comment>
<keyword evidence="8 10" id="KW-0342">GTP-binding</keyword>
<feature type="binding site" evidence="10">
    <location>
        <begin position="50"/>
        <end position="52"/>
    </location>
    <ligand>
        <name>GTP</name>
        <dbReference type="ChEBI" id="CHEBI:37565"/>
    </ligand>
</feature>
<evidence type="ECO:0000256" key="3">
    <source>
        <dbReference type="ARBA" id="ARBA00022598"/>
    </source>
</evidence>
<comment type="function">
    <text evidence="12">Plays an important role in the de novo pathway of purine nucleotide biosynthesis.</text>
</comment>
<feature type="binding site" evidence="10">
    <location>
        <begin position="310"/>
        <end position="316"/>
    </location>
    <ligand>
        <name>substrate</name>
    </ligand>
</feature>
<dbReference type="InterPro" id="IPR018220">
    <property type="entry name" value="Adenylosuccin_syn_GTP-bd"/>
</dbReference>
<evidence type="ECO:0000313" key="14">
    <source>
        <dbReference type="Proteomes" id="UP000070544"/>
    </source>
</evidence>
<dbReference type="InterPro" id="IPR027417">
    <property type="entry name" value="P-loop_NTPase"/>
</dbReference>
<dbReference type="GO" id="GO:0003688">
    <property type="term" value="F:DNA replication origin binding"/>
    <property type="evidence" value="ECO:0007669"/>
    <property type="project" value="EnsemblFungi"/>
</dbReference>
<dbReference type="InterPro" id="IPR042109">
    <property type="entry name" value="Adenylosuccinate_synth_dom1"/>
</dbReference>
<dbReference type="Gene3D" id="3.40.440.10">
    <property type="entry name" value="Adenylosuccinate Synthetase, subunit A, domain 1"/>
    <property type="match status" value="1"/>
</dbReference>
<dbReference type="Proteomes" id="UP000070544">
    <property type="component" value="Unassembled WGS sequence"/>
</dbReference>
<evidence type="ECO:0000256" key="12">
    <source>
        <dbReference type="RuleBase" id="RU000520"/>
    </source>
</evidence>
<feature type="active site" description="Proton donor" evidence="10">
    <location>
        <position position="51"/>
    </location>
</feature>
<feature type="binding site" evidence="10">
    <location>
        <begin position="426"/>
        <end position="428"/>
    </location>
    <ligand>
        <name>GTP</name>
        <dbReference type="ChEBI" id="CHEBI:37565"/>
    </ligand>
</feature>
<accession>A0A139AVD1</accession>
<dbReference type="OrthoDB" id="10265645at2759"/>
<gene>
    <name evidence="13" type="ORF">M427DRAFT_51673</name>
</gene>
<feature type="active site" description="Proton acceptor" evidence="10">
    <location>
        <position position="23"/>
    </location>
</feature>
<feature type="binding site" evidence="10">
    <location>
        <position position="50"/>
    </location>
    <ligand>
        <name>Mg(2+)</name>
        <dbReference type="ChEBI" id="CHEBI:18420"/>
    </ligand>
</feature>
<evidence type="ECO:0000313" key="13">
    <source>
        <dbReference type="EMBL" id="KXS20690.1"/>
    </source>
</evidence>
<dbReference type="OMA" id="FHHAKPI"/>
<comment type="cofactor">
    <cofactor evidence="10">
        <name>Mg(2+)</name>
        <dbReference type="ChEBI" id="CHEBI:18420"/>
    </cofactor>
    <text evidence="10">Binds 1 Mg(2+) ion per subunit.</text>
</comment>
<keyword evidence="3 10" id="KW-0436">Ligase</keyword>
<dbReference type="InterPro" id="IPR042110">
    <property type="entry name" value="Adenylosuccinate_synth_dom2"/>
</dbReference>
<dbReference type="GO" id="GO:0016208">
    <property type="term" value="F:AMP binding"/>
    <property type="evidence" value="ECO:0007669"/>
    <property type="project" value="EnsemblFungi"/>
</dbReference>
<comment type="function">
    <text evidence="10">Plays an important role in the de novo pathway and in the salvage pathway of purine nucleotide biosynthesis. Catalyzes the first commited step in the biosynthesis of AMP from IMP.</text>
</comment>
<dbReference type="Gene3D" id="1.10.300.10">
    <property type="entry name" value="Adenylosuccinate Synthetase, subunit A, domain 2"/>
    <property type="match status" value="1"/>
</dbReference>
<feature type="binding site" evidence="10">
    <location>
        <position position="316"/>
    </location>
    <ligand>
        <name>GTP</name>
        <dbReference type="ChEBI" id="CHEBI:37565"/>
    </ligand>
</feature>
<dbReference type="InterPro" id="IPR001114">
    <property type="entry name" value="Adenylosuccinate_synthetase"/>
</dbReference>